<dbReference type="Pfam" id="PF01546">
    <property type="entry name" value="Peptidase_M20"/>
    <property type="match status" value="1"/>
</dbReference>
<dbReference type="Gene3D" id="3.40.630.10">
    <property type="entry name" value="Zn peptidases"/>
    <property type="match status" value="1"/>
</dbReference>
<evidence type="ECO:0000313" key="2">
    <source>
        <dbReference type="Proteomes" id="UP000237000"/>
    </source>
</evidence>
<dbReference type="InterPro" id="IPR017439">
    <property type="entry name" value="Amidohydrolase"/>
</dbReference>
<sequence>MRKSYYCLELVEWEHKSKKQGKMHACGHDAHVTMLLGAAKLLQNRSNQLKVKTKSTLVNTKRNYQYSAMKWPCEACFSNLLKRVVAGLTMS</sequence>
<dbReference type="PANTHER" id="PTHR11014">
    <property type="entry name" value="PEPTIDASE M20 FAMILY MEMBER"/>
    <property type="match status" value="1"/>
</dbReference>
<protein>
    <submittedName>
        <fullName evidence="1">Peptidase M</fullName>
    </submittedName>
</protein>
<reference evidence="2" key="1">
    <citation type="submission" date="2016-06" db="EMBL/GenBank/DDBJ databases">
        <title>Parallel loss of symbiosis genes in relatives of nitrogen-fixing non-legume Parasponia.</title>
        <authorList>
            <person name="Van Velzen R."/>
            <person name="Holmer R."/>
            <person name="Bu F."/>
            <person name="Rutten L."/>
            <person name="Van Zeijl A."/>
            <person name="Liu W."/>
            <person name="Santuari L."/>
            <person name="Cao Q."/>
            <person name="Sharma T."/>
            <person name="Shen D."/>
            <person name="Roswanjaya Y."/>
            <person name="Wardhani T."/>
            <person name="Kalhor M.S."/>
            <person name="Jansen J."/>
            <person name="Van den Hoogen J."/>
            <person name="Gungor B."/>
            <person name="Hartog M."/>
            <person name="Hontelez J."/>
            <person name="Verver J."/>
            <person name="Yang W.-C."/>
            <person name="Schijlen E."/>
            <person name="Repin R."/>
            <person name="Schilthuizen M."/>
            <person name="Schranz E."/>
            <person name="Heidstra R."/>
            <person name="Miyata K."/>
            <person name="Fedorova E."/>
            <person name="Kohlen W."/>
            <person name="Bisseling T."/>
            <person name="Smit S."/>
            <person name="Geurts R."/>
        </authorList>
    </citation>
    <scope>NUCLEOTIDE SEQUENCE [LARGE SCALE GENOMIC DNA]</scope>
    <source>
        <strain evidence="2">cv. RG33-2</strain>
    </source>
</reference>
<dbReference type="EMBL" id="JXTC01000187">
    <property type="protein sequence ID" value="PON82914.1"/>
    <property type="molecule type" value="Genomic_DNA"/>
</dbReference>
<proteinExistence type="predicted"/>
<accession>A0A2P5EBL7</accession>
<keyword evidence="2" id="KW-1185">Reference proteome</keyword>
<dbReference type="GO" id="GO:0005783">
    <property type="term" value="C:endoplasmic reticulum"/>
    <property type="evidence" value="ECO:0007669"/>
    <property type="project" value="TreeGrafter"/>
</dbReference>
<dbReference type="GO" id="GO:0009850">
    <property type="term" value="P:auxin metabolic process"/>
    <property type="evidence" value="ECO:0007669"/>
    <property type="project" value="TreeGrafter"/>
</dbReference>
<dbReference type="GO" id="GO:0010179">
    <property type="term" value="F:IAA-Ala conjugate hydrolase activity"/>
    <property type="evidence" value="ECO:0007669"/>
    <property type="project" value="TreeGrafter"/>
</dbReference>
<dbReference type="SUPFAM" id="SSF53187">
    <property type="entry name" value="Zn-dependent exopeptidases"/>
    <property type="match status" value="1"/>
</dbReference>
<organism evidence="1 2">
    <name type="scientific">Trema orientale</name>
    <name type="common">Charcoal tree</name>
    <name type="synonym">Celtis orientalis</name>
    <dbReference type="NCBI Taxonomy" id="63057"/>
    <lineage>
        <taxon>Eukaryota</taxon>
        <taxon>Viridiplantae</taxon>
        <taxon>Streptophyta</taxon>
        <taxon>Embryophyta</taxon>
        <taxon>Tracheophyta</taxon>
        <taxon>Spermatophyta</taxon>
        <taxon>Magnoliopsida</taxon>
        <taxon>eudicotyledons</taxon>
        <taxon>Gunneridae</taxon>
        <taxon>Pentapetalae</taxon>
        <taxon>rosids</taxon>
        <taxon>fabids</taxon>
        <taxon>Rosales</taxon>
        <taxon>Cannabaceae</taxon>
        <taxon>Trema</taxon>
    </lineage>
</organism>
<gene>
    <name evidence="1" type="ORF">TorRG33x02_213250</name>
</gene>
<dbReference type="Proteomes" id="UP000237000">
    <property type="component" value="Unassembled WGS sequence"/>
</dbReference>
<dbReference type="InterPro" id="IPR002933">
    <property type="entry name" value="Peptidase_M20"/>
</dbReference>
<evidence type="ECO:0000313" key="1">
    <source>
        <dbReference type="EMBL" id="PON82914.1"/>
    </source>
</evidence>
<dbReference type="STRING" id="63057.A0A2P5EBL7"/>
<dbReference type="InParanoid" id="A0A2P5EBL7"/>
<comment type="caution">
    <text evidence="1">The sequence shown here is derived from an EMBL/GenBank/DDBJ whole genome shotgun (WGS) entry which is preliminary data.</text>
</comment>
<dbReference type="AlphaFoldDB" id="A0A2P5EBL7"/>
<dbReference type="PANTHER" id="PTHR11014:SF63">
    <property type="entry name" value="METALLOPEPTIDASE, PUTATIVE (AFU_ORTHOLOGUE AFUA_6G09600)-RELATED"/>
    <property type="match status" value="1"/>
</dbReference>
<dbReference type="OrthoDB" id="9246368at2759"/>
<name>A0A2P5EBL7_TREOI</name>